<keyword evidence="9" id="KW-0460">Magnesium</keyword>
<evidence type="ECO:0000256" key="2">
    <source>
        <dbReference type="ARBA" id="ARBA00011881"/>
    </source>
</evidence>
<dbReference type="GO" id="GO:0009045">
    <property type="term" value="F:xylose isomerase activity"/>
    <property type="evidence" value="ECO:0007669"/>
    <property type="project" value="UniProtKB-EC"/>
</dbReference>
<evidence type="ECO:0000256" key="5">
    <source>
        <dbReference type="ARBA" id="ARBA00022723"/>
    </source>
</evidence>
<evidence type="ECO:0000256" key="9">
    <source>
        <dbReference type="HAMAP-Rule" id="MF_00455"/>
    </source>
</evidence>
<dbReference type="PRINTS" id="PR00688">
    <property type="entry name" value="XYLOSISMRASE"/>
</dbReference>
<dbReference type="EMBL" id="JAJTWT010000004">
    <property type="protein sequence ID" value="MCE4538029.1"/>
    <property type="molecule type" value="Genomic_DNA"/>
</dbReference>
<feature type="active site" evidence="9">
    <location>
        <position position="104"/>
    </location>
</feature>
<feature type="binding site" evidence="9">
    <location>
        <position position="296"/>
    </location>
    <ligand>
        <name>Mg(2+)</name>
        <dbReference type="ChEBI" id="CHEBI:18420"/>
        <label>1</label>
    </ligand>
</feature>
<dbReference type="SUPFAM" id="SSF51658">
    <property type="entry name" value="Xylose isomerase-like"/>
    <property type="match status" value="1"/>
</dbReference>
<keyword evidence="4 9" id="KW-0859">Xylose metabolism</keyword>
<comment type="cofactor">
    <cofactor evidence="9">
        <name>Mg(2+)</name>
        <dbReference type="ChEBI" id="CHEBI:18420"/>
    </cofactor>
    <text evidence="9">Binds 2 magnesium ions per subunit.</text>
</comment>
<comment type="catalytic activity">
    <reaction evidence="8 9 10">
        <text>alpha-D-xylose = alpha-D-xylulofuranose</text>
        <dbReference type="Rhea" id="RHEA:22816"/>
        <dbReference type="ChEBI" id="CHEBI:28518"/>
        <dbReference type="ChEBI" id="CHEBI:188998"/>
        <dbReference type="EC" id="5.3.1.5"/>
    </reaction>
</comment>
<dbReference type="HAMAP" id="MF_00455">
    <property type="entry name" value="Xylose_isom_A"/>
    <property type="match status" value="1"/>
</dbReference>
<feature type="binding site" evidence="9">
    <location>
        <position position="339"/>
    </location>
    <ligand>
        <name>Mg(2+)</name>
        <dbReference type="ChEBI" id="CHEBI:18420"/>
        <label>1</label>
    </ligand>
</feature>
<dbReference type="NCBIfam" id="TIGR02630">
    <property type="entry name" value="xylose_isom_A"/>
    <property type="match status" value="1"/>
</dbReference>
<evidence type="ECO:0000256" key="6">
    <source>
        <dbReference type="ARBA" id="ARBA00023235"/>
    </source>
</evidence>
<dbReference type="PANTHER" id="PTHR48408">
    <property type="match status" value="1"/>
</dbReference>
<keyword evidence="9" id="KW-0963">Cytoplasm</keyword>
<dbReference type="Gene3D" id="3.20.20.150">
    <property type="entry name" value="Divalent-metal-dependent TIM barrel enzymes"/>
    <property type="match status" value="1"/>
</dbReference>
<dbReference type="PANTHER" id="PTHR48408:SF1">
    <property type="entry name" value="XYLOSE ISOMERASE"/>
    <property type="match status" value="1"/>
</dbReference>
<evidence type="ECO:0000313" key="13">
    <source>
        <dbReference type="Proteomes" id="UP001201463"/>
    </source>
</evidence>
<dbReference type="PROSITE" id="PS51415">
    <property type="entry name" value="XYLOSE_ISOMERASE"/>
    <property type="match status" value="1"/>
</dbReference>
<accession>A0ABS8XAT2</accession>
<keyword evidence="6 9" id="KW-0413">Isomerase</keyword>
<dbReference type="EC" id="5.3.1.5" evidence="3 9"/>
<dbReference type="InterPro" id="IPR001998">
    <property type="entry name" value="Xylose_isomerase"/>
</dbReference>
<evidence type="ECO:0000256" key="7">
    <source>
        <dbReference type="ARBA" id="ARBA00023277"/>
    </source>
</evidence>
<evidence type="ECO:0000256" key="1">
    <source>
        <dbReference type="ARBA" id="ARBA00005765"/>
    </source>
</evidence>
<keyword evidence="5 9" id="KW-0479">Metal-binding</keyword>
<feature type="binding site" evidence="9">
    <location>
        <position position="309"/>
    </location>
    <ligand>
        <name>Mg(2+)</name>
        <dbReference type="ChEBI" id="CHEBI:18420"/>
        <label>2</label>
    </ligand>
</feature>
<dbReference type="InterPro" id="IPR013452">
    <property type="entry name" value="Xylose_isom_bac"/>
</dbReference>
<comment type="similarity">
    <text evidence="1 9 10">Belongs to the xylose isomerase family.</text>
</comment>
<feature type="binding site" evidence="9">
    <location>
        <position position="232"/>
    </location>
    <ligand>
        <name>Mg(2+)</name>
        <dbReference type="ChEBI" id="CHEBI:18420"/>
        <label>1</label>
    </ligand>
</feature>
<feature type="binding site" evidence="9">
    <location>
        <position position="307"/>
    </location>
    <ligand>
        <name>Mg(2+)</name>
        <dbReference type="ChEBI" id="CHEBI:18420"/>
        <label>2</label>
    </ligand>
</feature>
<protein>
    <recommendedName>
        <fullName evidence="3 9">Xylose isomerase</fullName>
        <ecNumber evidence="3 9">5.3.1.5</ecNumber>
    </recommendedName>
</protein>
<dbReference type="NCBIfam" id="NF003998">
    <property type="entry name" value="PRK05474.1"/>
    <property type="match status" value="1"/>
</dbReference>
<evidence type="ECO:0000256" key="3">
    <source>
        <dbReference type="ARBA" id="ARBA00011958"/>
    </source>
</evidence>
<sequence>MTSYFQHIAPIRYEGADSPNELAFKHYDKDRLVLGKRMEDHLRFAACYWHNFVWTGLDPFGGATFERPWFQGGSPMELARLKADAAFEFFAKLGLPYYCFHDRDVAPEGATPRESQDNFKRIVEVLADKQQATGLKLLWGTANLFSHRRFMSGAASNPDPEIFKMAALQVRDAMDATLALGGENYVLWGGREGYETLLNTRLGQELDQLGRFLNMVVDYKHKIGFKGAILIEPKPREPSKHQYDFDTATVYGFLVRYGLEKEVKVNIEANHATLSGHSFEHEIATAGALGILGSLDMNRGDPQLGWDTDQFPNNVPETAIALYHVLQAGGLGSGGLNFDAKVRRQSIDAADLFHGHIGGMDVCAQALLVAEKMIVDGRLKAAVDSRYAGWDTAAGQDILQGRRNLADLADEVLARNTDVAPVSGRQEVLENLVNRFCG</sequence>
<dbReference type="InterPro" id="IPR036237">
    <property type="entry name" value="Xyl_isomerase-like_sf"/>
</dbReference>
<reference evidence="12 13" key="1">
    <citation type="submission" date="2021-12" db="EMBL/GenBank/DDBJ databases">
        <title>Genome seq of p7.</title>
        <authorList>
            <person name="Seo T."/>
        </authorList>
    </citation>
    <scope>NUCLEOTIDE SEQUENCE [LARGE SCALE GENOMIC DNA]</scope>
    <source>
        <strain evidence="12 13">P7</strain>
    </source>
</reference>
<evidence type="ECO:0000256" key="11">
    <source>
        <dbReference type="RuleBase" id="RU000610"/>
    </source>
</evidence>
<proteinExistence type="inferred from homology"/>
<feature type="active site" evidence="9">
    <location>
        <position position="101"/>
    </location>
</feature>
<name>A0ABS8XAT2_9BURK</name>
<gene>
    <name evidence="9 12" type="primary">xylA</name>
    <name evidence="12" type="ORF">LXT12_12290</name>
</gene>
<keyword evidence="7 9" id="KW-0119">Carbohydrate metabolism</keyword>
<comment type="subunit">
    <text evidence="2 9 11">Homotetramer.</text>
</comment>
<evidence type="ECO:0000256" key="4">
    <source>
        <dbReference type="ARBA" id="ARBA00022629"/>
    </source>
</evidence>
<comment type="caution">
    <text evidence="12">The sequence shown here is derived from an EMBL/GenBank/DDBJ whole genome shotgun (WGS) entry which is preliminary data.</text>
</comment>
<feature type="binding site" evidence="9">
    <location>
        <position position="271"/>
    </location>
    <ligand>
        <name>Mg(2+)</name>
        <dbReference type="ChEBI" id="CHEBI:18420"/>
        <label>2</label>
    </ligand>
</feature>
<comment type="subcellular location">
    <subcellularLocation>
        <location evidence="9 11">Cytoplasm</location>
    </subcellularLocation>
</comment>
<evidence type="ECO:0000313" key="12">
    <source>
        <dbReference type="EMBL" id="MCE4538029.1"/>
    </source>
</evidence>
<organism evidence="12 13">
    <name type="scientific">Pelomonas caseinilytica</name>
    <dbReference type="NCBI Taxonomy" id="2906763"/>
    <lineage>
        <taxon>Bacteria</taxon>
        <taxon>Pseudomonadati</taxon>
        <taxon>Pseudomonadota</taxon>
        <taxon>Betaproteobacteria</taxon>
        <taxon>Burkholderiales</taxon>
        <taxon>Sphaerotilaceae</taxon>
        <taxon>Roseateles</taxon>
    </lineage>
</organism>
<dbReference type="RefSeq" id="WP_233392421.1">
    <property type="nucleotide sequence ID" value="NZ_JAJTWT010000004.1"/>
</dbReference>
<evidence type="ECO:0000256" key="10">
    <source>
        <dbReference type="RuleBase" id="RU000609"/>
    </source>
</evidence>
<keyword evidence="13" id="KW-1185">Reference proteome</keyword>
<feature type="binding site" evidence="9">
    <location>
        <position position="268"/>
    </location>
    <ligand>
        <name>Mg(2+)</name>
        <dbReference type="ChEBI" id="CHEBI:18420"/>
        <label>1</label>
    </ligand>
</feature>
<evidence type="ECO:0000256" key="8">
    <source>
        <dbReference type="ARBA" id="ARBA00033659"/>
    </source>
</evidence>
<feature type="binding site" evidence="9">
    <location>
        <position position="268"/>
    </location>
    <ligand>
        <name>Mg(2+)</name>
        <dbReference type="ChEBI" id="CHEBI:18420"/>
        <label>2</label>
    </ligand>
</feature>
<dbReference type="Proteomes" id="UP001201463">
    <property type="component" value="Unassembled WGS sequence"/>
</dbReference>